<evidence type="ECO:0000256" key="3">
    <source>
        <dbReference type="PROSITE-ProRule" id="PRU00649"/>
    </source>
</evidence>
<evidence type="ECO:0000259" key="5">
    <source>
        <dbReference type="PROSITE" id="PS51319"/>
    </source>
</evidence>
<dbReference type="SUPFAM" id="SSF47676">
    <property type="entry name" value="Conserved domain common to transcription factors TFIIS, elongin A, CRSP70"/>
    <property type="match status" value="1"/>
</dbReference>
<feature type="domain" description="TFIIS N-terminal" evidence="5">
    <location>
        <begin position="137"/>
        <end position="212"/>
    </location>
</feature>
<keyword evidence="7" id="KW-1185">Reference proteome</keyword>
<organism evidence="6 7">
    <name type="scientific">Aquilegia coerulea</name>
    <name type="common">Rocky mountain columbine</name>
    <dbReference type="NCBI Taxonomy" id="218851"/>
    <lineage>
        <taxon>Eukaryota</taxon>
        <taxon>Viridiplantae</taxon>
        <taxon>Streptophyta</taxon>
        <taxon>Embryophyta</taxon>
        <taxon>Tracheophyta</taxon>
        <taxon>Spermatophyta</taxon>
        <taxon>Magnoliopsida</taxon>
        <taxon>Ranunculales</taxon>
        <taxon>Ranunculaceae</taxon>
        <taxon>Thalictroideae</taxon>
        <taxon>Aquilegia</taxon>
    </lineage>
</organism>
<dbReference type="SMART" id="SM00509">
    <property type="entry name" value="TFS2N"/>
    <property type="match status" value="1"/>
</dbReference>
<dbReference type="PANTHER" id="PTHR46554:SF2">
    <property type="entry name" value="TFIIS N-TERMINAL DOMAIN-CONTAINING PROTEIN"/>
    <property type="match status" value="1"/>
</dbReference>
<evidence type="ECO:0000313" key="7">
    <source>
        <dbReference type="Proteomes" id="UP000230069"/>
    </source>
</evidence>
<dbReference type="FunCoup" id="A0A2G5EWE4">
    <property type="interactions" value="2054"/>
</dbReference>
<dbReference type="CDD" id="cd00183">
    <property type="entry name" value="TFIIS_I"/>
    <property type="match status" value="1"/>
</dbReference>
<reference evidence="6 7" key="1">
    <citation type="submission" date="2017-09" db="EMBL/GenBank/DDBJ databases">
        <title>WGS assembly of Aquilegia coerulea Goldsmith.</title>
        <authorList>
            <person name="Hodges S."/>
            <person name="Kramer E."/>
            <person name="Nordborg M."/>
            <person name="Tomkins J."/>
            <person name="Borevitz J."/>
            <person name="Derieg N."/>
            <person name="Yan J."/>
            <person name="Mihaltcheva S."/>
            <person name="Hayes R.D."/>
            <person name="Rokhsar D."/>
        </authorList>
    </citation>
    <scope>NUCLEOTIDE SEQUENCE [LARGE SCALE GENOMIC DNA]</scope>
    <source>
        <strain evidence="7">cv. Goldsmith</strain>
    </source>
</reference>
<feature type="compositionally biased region" description="Polar residues" evidence="4">
    <location>
        <begin position="331"/>
        <end position="347"/>
    </location>
</feature>
<evidence type="ECO:0000256" key="4">
    <source>
        <dbReference type="SAM" id="MobiDB-lite"/>
    </source>
</evidence>
<dbReference type="InterPro" id="IPR003617">
    <property type="entry name" value="TFIIS/CRSP70_N_sub"/>
</dbReference>
<protein>
    <recommendedName>
        <fullName evidence="5">TFIIS N-terminal domain-containing protein</fullName>
    </recommendedName>
</protein>
<evidence type="ECO:0000256" key="1">
    <source>
        <dbReference type="ARBA" id="ARBA00004123"/>
    </source>
</evidence>
<dbReference type="PANTHER" id="PTHR46554">
    <property type="entry name" value="MEDIATOR OF RNA POLYMERASE II TRANSCRIPTION SUBUNIT 26A-RELATED"/>
    <property type="match status" value="1"/>
</dbReference>
<dbReference type="OrthoDB" id="44867at2759"/>
<evidence type="ECO:0000313" key="6">
    <source>
        <dbReference type="EMBL" id="PIA59977.1"/>
    </source>
</evidence>
<dbReference type="InParanoid" id="A0A2G5EWE4"/>
<accession>A0A2G5EWE4</accession>
<gene>
    <name evidence="6" type="ORF">AQUCO_00400689v1</name>
</gene>
<dbReference type="InterPro" id="IPR017923">
    <property type="entry name" value="TFIIS_N"/>
</dbReference>
<dbReference type="InterPro" id="IPR035441">
    <property type="entry name" value="TFIIS/LEDGF_dom_sf"/>
</dbReference>
<dbReference type="EMBL" id="KZ305021">
    <property type="protein sequence ID" value="PIA59977.1"/>
    <property type="molecule type" value="Genomic_DNA"/>
</dbReference>
<feature type="compositionally biased region" description="Polar residues" evidence="4">
    <location>
        <begin position="449"/>
        <end position="458"/>
    </location>
</feature>
<feature type="region of interest" description="Disordered" evidence="4">
    <location>
        <begin position="303"/>
        <end position="356"/>
    </location>
</feature>
<dbReference type="GO" id="GO:0005634">
    <property type="term" value="C:nucleus"/>
    <property type="evidence" value="ECO:0007669"/>
    <property type="project" value="UniProtKB-SubCell"/>
</dbReference>
<dbReference type="AlphaFoldDB" id="A0A2G5EWE4"/>
<proteinExistence type="predicted"/>
<sequence length="458" mass="51596">MSSEAGTFNWRKFFQSSNADIFEILEQAIMIAATDCPNDFKFRRDEIAEKLFTCQFTRCGGCDGLELSMPKEEQNKDVVKDNSKGHGDSVYLEEKENKGNCSTNGTSEMNANQVSCISYNEAEALTDVLEEEGQIIEDVFRIREILVNSIDQSSSSLLESLRRLQLMDLSMQILMTTNIGNAVSALRKHPTKEIAKLARDLVRSWKAMVTEVIAATEVAKTSKEKPLATNDSPDSVNPSVIDEEEFGLPSPPLDDGVFFAPETTSMELSKFFDGIDDDGNFDCGRINDDNGRMTKSMNRNLSRENNSIQRRKPQFPREQNLCPKDDKNHTMVKQETVTKQTKPSSDSGFGRPSKLGLVQKVNNEMKVEQKLDTSRMQRKPVAGQQDKSRAPGLLLDQKLENAKRKLHQGYQEAENAKKQRTIQVMELQDLPKQSLGSNSKNSHMRPGSHNRNWSNGRR</sequence>
<dbReference type="Proteomes" id="UP000230069">
    <property type="component" value="Unassembled WGS sequence"/>
</dbReference>
<comment type="subcellular location">
    <subcellularLocation>
        <location evidence="1 3">Nucleus</location>
    </subcellularLocation>
</comment>
<dbReference type="PROSITE" id="PS51319">
    <property type="entry name" value="TFIIS_N"/>
    <property type="match status" value="1"/>
</dbReference>
<dbReference type="Pfam" id="PF08711">
    <property type="entry name" value="Med26"/>
    <property type="match status" value="1"/>
</dbReference>
<keyword evidence="2 3" id="KW-0539">Nucleus</keyword>
<evidence type="ECO:0000256" key="2">
    <source>
        <dbReference type="ARBA" id="ARBA00023242"/>
    </source>
</evidence>
<name>A0A2G5EWE4_AQUCA</name>
<dbReference type="Gene3D" id="1.20.930.10">
    <property type="entry name" value="Conserved domain common to transcription factors TFIIS, elongin A, CRSP70"/>
    <property type="match status" value="1"/>
</dbReference>
<feature type="region of interest" description="Disordered" evidence="4">
    <location>
        <begin position="370"/>
        <end position="395"/>
    </location>
</feature>
<feature type="region of interest" description="Disordered" evidence="4">
    <location>
        <begin position="426"/>
        <end position="458"/>
    </location>
</feature>